<protein>
    <submittedName>
        <fullName evidence="2">Putative transaldolase</fullName>
        <ecNumber evidence="2">2.2.1.2</ecNumber>
    </submittedName>
</protein>
<sequence>MKLFLDSAITDEIKHSLEYWDLDGLTTNPKHVKNSGKPFLKVIEEIAELFAGTEKPVSVEVDPHITDWEQIVEQGLLLSKMSPNFVIKVGASENGFKAIRELTKRGIRTNATLIFSVAQAWHAARAGASFISPFIGWKETYGDSTTTFILEVAEMLERHEYNSEIIAAAIRNGRQMADAALAGAHCVTAGLTVYQESMQNPYTVHGEKVFQNAWDETPKD</sequence>
<dbReference type="SUPFAM" id="SSF51569">
    <property type="entry name" value="Aldolase"/>
    <property type="match status" value="1"/>
</dbReference>
<name>A0A517RPK3_9PLAN</name>
<proteinExistence type="predicted"/>
<dbReference type="GO" id="GO:0005975">
    <property type="term" value="P:carbohydrate metabolic process"/>
    <property type="evidence" value="ECO:0007669"/>
    <property type="project" value="InterPro"/>
</dbReference>
<dbReference type="PANTHER" id="PTHR10683:SF36">
    <property type="entry name" value="TRANSALDOLASE"/>
    <property type="match status" value="1"/>
</dbReference>
<dbReference type="EC" id="2.2.1.2" evidence="2"/>
<gene>
    <name evidence="2" type="primary">tal_2</name>
    <name evidence="2" type="ORF">Pan241w_59370</name>
</gene>
<evidence type="ECO:0000256" key="1">
    <source>
        <dbReference type="ARBA" id="ARBA00023270"/>
    </source>
</evidence>
<reference evidence="2 3" key="1">
    <citation type="submission" date="2019-02" db="EMBL/GenBank/DDBJ databases">
        <title>Deep-cultivation of Planctomycetes and their phenomic and genomic characterization uncovers novel biology.</title>
        <authorList>
            <person name="Wiegand S."/>
            <person name="Jogler M."/>
            <person name="Boedeker C."/>
            <person name="Pinto D."/>
            <person name="Vollmers J."/>
            <person name="Rivas-Marin E."/>
            <person name="Kohn T."/>
            <person name="Peeters S.H."/>
            <person name="Heuer A."/>
            <person name="Rast P."/>
            <person name="Oberbeckmann S."/>
            <person name="Bunk B."/>
            <person name="Jeske O."/>
            <person name="Meyerdierks A."/>
            <person name="Storesund J.E."/>
            <person name="Kallscheuer N."/>
            <person name="Luecker S."/>
            <person name="Lage O.M."/>
            <person name="Pohl T."/>
            <person name="Merkel B.J."/>
            <person name="Hornburger P."/>
            <person name="Mueller R.-W."/>
            <person name="Bruemmer F."/>
            <person name="Labrenz M."/>
            <person name="Spormann A.M."/>
            <person name="Op den Camp H."/>
            <person name="Overmann J."/>
            <person name="Amann R."/>
            <person name="Jetten M.S.M."/>
            <person name="Mascher T."/>
            <person name="Medema M.H."/>
            <person name="Devos D.P."/>
            <person name="Kaster A.-K."/>
            <person name="Ovreas L."/>
            <person name="Rohde M."/>
            <person name="Galperin M.Y."/>
            <person name="Jogler C."/>
        </authorList>
    </citation>
    <scope>NUCLEOTIDE SEQUENCE [LARGE SCALE GENOMIC DNA]</scope>
    <source>
        <strain evidence="2 3">Pan241w</strain>
    </source>
</reference>
<dbReference type="InterPro" id="IPR013785">
    <property type="entry name" value="Aldolase_TIM"/>
</dbReference>
<dbReference type="Gene3D" id="3.20.20.70">
    <property type="entry name" value="Aldolase class I"/>
    <property type="match status" value="1"/>
</dbReference>
<dbReference type="KEGG" id="gaz:Pan241w_59370"/>
<dbReference type="OrthoDB" id="9807051at2"/>
<dbReference type="Proteomes" id="UP000317171">
    <property type="component" value="Chromosome"/>
</dbReference>
<dbReference type="Pfam" id="PF00923">
    <property type="entry name" value="TAL_FSA"/>
    <property type="match status" value="1"/>
</dbReference>
<keyword evidence="1" id="KW-0704">Schiff base</keyword>
<dbReference type="EMBL" id="CP036269">
    <property type="protein sequence ID" value="QDT45809.1"/>
    <property type="molecule type" value="Genomic_DNA"/>
</dbReference>
<dbReference type="PANTHER" id="PTHR10683">
    <property type="entry name" value="TRANSALDOLASE"/>
    <property type="match status" value="1"/>
</dbReference>
<evidence type="ECO:0000313" key="2">
    <source>
        <dbReference type="EMBL" id="QDT45809.1"/>
    </source>
</evidence>
<keyword evidence="2" id="KW-0808">Transferase</keyword>
<dbReference type="GO" id="GO:0004801">
    <property type="term" value="F:transaldolase activity"/>
    <property type="evidence" value="ECO:0007669"/>
    <property type="project" value="UniProtKB-EC"/>
</dbReference>
<dbReference type="RefSeq" id="WP_145222785.1">
    <property type="nucleotide sequence ID" value="NZ_CP036269.1"/>
</dbReference>
<evidence type="ECO:0000313" key="3">
    <source>
        <dbReference type="Proteomes" id="UP000317171"/>
    </source>
</evidence>
<dbReference type="AlphaFoldDB" id="A0A517RPK3"/>
<dbReference type="InterPro" id="IPR001585">
    <property type="entry name" value="TAL/FSA"/>
</dbReference>
<keyword evidence="3" id="KW-1185">Reference proteome</keyword>
<organism evidence="2 3">
    <name type="scientific">Gimesia alba</name>
    <dbReference type="NCBI Taxonomy" id="2527973"/>
    <lineage>
        <taxon>Bacteria</taxon>
        <taxon>Pseudomonadati</taxon>
        <taxon>Planctomycetota</taxon>
        <taxon>Planctomycetia</taxon>
        <taxon>Planctomycetales</taxon>
        <taxon>Planctomycetaceae</taxon>
        <taxon>Gimesia</taxon>
    </lineage>
</organism>
<accession>A0A517RPK3</accession>